<proteinExistence type="predicted"/>
<organism evidence="2 3">
    <name type="scientific">Roseateles aquatilis</name>
    <dbReference type="NCBI Taxonomy" id="431061"/>
    <lineage>
        <taxon>Bacteria</taxon>
        <taxon>Pseudomonadati</taxon>
        <taxon>Pseudomonadota</taxon>
        <taxon>Betaproteobacteria</taxon>
        <taxon>Burkholderiales</taxon>
        <taxon>Sphaerotilaceae</taxon>
        <taxon>Roseateles</taxon>
    </lineage>
</organism>
<feature type="region of interest" description="Disordered" evidence="1">
    <location>
        <begin position="198"/>
        <end position="256"/>
    </location>
</feature>
<comment type="caution">
    <text evidence="2">The sequence shown here is derived from an EMBL/GenBank/DDBJ whole genome shotgun (WGS) entry which is preliminary data.</text>
</comment>
<evidence type="ECO:0000313" key="3">
    <source>
        <dbReference type="Proteomes" id="UP000197468"/>
    </source>
</evidence>
<gene>
    <name evidence="2" type="ORF">CDN99_06100</name>
</gene>
<reference evidence="2 3" key="1">
    <citation type="journal article" date="2008" name="Int. J. Syst. Evol. Microbiol.">
        <title>Description of Roseateles aquatilis sp. nov. and Roseateles terrae sp. nov., in the class Betaproteobacteria, and emended description of the genus Roseateles.</title>
        <authorList>
            <person name="Gomila M."/>
            <person name="Bowien B."/>
            <person name="Falsen E."/>
            <person name="Moore E.R."/>
            <person name="Lalucat J."/>
        </authorList>
    </citation>
    <scope>NUCLEOTIDE SEQUENCE [LARGE SCALE GENOMIC DNA]</scope>
    <source>
        <strain evidence="2 3">CCUG 48205</strain>
    </source>
</reference>
<dbReference type="EMBL" id="NIOF01000002">
    <property type="protein sequence ID" value="OWQ91936.1"/>
    <property type="molecule type" value="Genomic_DNA"/>
</dbReference>
<dbReference type="AlphaFoldDB" id="A0A246JH02"/>
<evidence type="ECO:0000256" key="1">
    <source>
        <dbReference type="SAM" id="MobiDB-lite"/>
    </source>
</evidence>
<protein>
    <submittedName>
        <fullName evidence="2">Uncharacterized protein</fullName>
    </submittedName>
</protein>
<accession>A0A246JH02</accession>
<evidence type="ECO:0000313" key="2">
    <source>
        <dbReference type="EMBL" id="OWQ91936.1"/>
    </source>
</evidence>
<keyword evidence="3" id="KW-1185">Reference proteome</keyword>
<feature type="compositionally biased region" description="Low complexity" evidence="1">
    <location>
        <begin position="236"/>
        <end position="256"/>
    </location>
</feature>
<dbReference type="Proteomes" id="UP000197468">
    <property type="component" value="Unassembled WGS sequence"/>
</dbReference>
<name>A0A246JH02_9BURK</name>
<dbReference type="RefSeq" id="WP_088383683.1">
    <property type="nucleotide sequence ID" value="NZ_NIOF01000002.1"/>
</dbReference>
<sequence length="293" mass="31554">MLSVQRLIHASWRREALAAAPDPSSRQPLVDDDRATLRRVVEALKTRRALSAELEDIQLSVLTQLKGWPTGLSLLRAYPGNPGTACAIRRFGAQTSPFARGEPLLLVRFDNGSWQFSPGISPPLTLRNTPACSRQLLCACAAALIHRFGNYGRRCVAEMAGDSRCTTEQAPMSLLLDKLNLSIAEWLERTTASQDAAATLAAAHSRPVDDGETAAMMPPHKRTRQDVNQWSRAGEASASSSTAPATTASSTTPHSPTAADVWAACQHALSDDFIRRILSDPDPAPPSADHAES</sequence>